<reference evidence="2 3" key="1">
    <citation type="submission" date="2020-08" db="EMBL/GenBank/DDBJ databases">
        <title>Studying the diversity of plant-associated saprophytic bacteria and their role in host health and plant-pathogen interactions.</title>
        <authorList>
            <person name="Potnis N."/>
        </authorList>
    </citation>
    <scope>NUCLEOTIDE SEQUENCE [LARGE SCALE GENOMIC DNA]</scope>
    <source>
        <strain evidence="2 3">CFBP 7922</strain>
    </source>
</reference>
<dbReference type="EMBL" id="JACHNL010000013">
    <property type="protein sequence ID" value="MBB4725747.1"/>
    <property type="molecule type" value="Genomic_DNA"/>
</dbReference>
<keyword evidence="1" id="KW-0472">Membrane</keyword>
<organism evidence="2 3">
    <name type="scientific">Xanthomonas euvesicatoria</name>
    <dbReference type="NCBI Taxonomy" id="456327"/>
    <lineage>
        <taxon>Bacteria</taxon>
        <taxon>Pseudomonadati</taxon>
        <taxon>Pseudomonadota</taxon>
        <taxon>Gammaproteobacteria</taxon>
        <taxon>Lysobacterales</taxon>
        <taxon>Lysobacteraceae</taxon>
        <taxon>Xanthomonas</taxon>
    </lineage>
</organism>
<sequence>MRPRQAIRLHGSNCILIGALTLIPSMTLIAMRQA</sequence>
<dbReference type="AlphaFoldDB" id="A0AAW3U9G9"/>
<accession>A0AAW3U9G9</accession>
<gene>
    <name evidence="2" type="ORF">FHY32_004154</name>
</gene>
<feature type="transmembrane region" description="Helical" evidence="1">
    <location>
        <begin position="12"/>
        <end position="31"/>
    </location>
</feature>
<protein>
    <submittedName>
        <fullName evidence="2">Uncharacterized protein</fullName>
    </submittedName>
</protein>
<dbReference type="Proteomes" id="UP000576603">
    <property type="component" value="Unassembled WGS sequence"/>
</dbReference>
<name>A0AAW3U9G9_XANEU</name>
<keyword evidence="1" id="KW-0812">Transmembrane</keyword>
<evidence type="ECO:0000256" key="1">
    <source>
        <dbReference type="SAM" id="Phobius"/>
    </source>
</evidence>
<proteinExistence type="predicted"/>
<comment type="caution">
    <text evidence="2">The sequence shown here is derived from an EMBL/GenBank/DDBJ whole genome shotgun (WGS) entry which is preliminary data.</text>
</comment>
<keyword evidence="1" id="KW-1133">Transmembrane helix</keyword>
<evidence type="ECO:0000313" key="3">
    <source>
        <dbReference type="Proteomes" id="UP000576603"/>
    </source>
</evidence>
<evidence type="ECO:0000313" key="2">
    <source>
        <dbReference type="EMBL" id="MBB4725747.1"/>
    </source>
</evidence>